<name>A0A8T6R3X0_9MICO</name>
<feature type="non-terminal residue" evidence="2">
    <location>
        <position position="1"/>
    </location>
</feature>
<comment type="caution">
    <text evidence="2">The sequence shown here is derived from an EMBL/GenBank/DDBJ whole genome shotgun (WGS) entry which is preliminary data.</text>
</comment>
<accession>A0A8T6R3X0</accession>
<evidence type="ECO:0000313" key="3">
    <source>
        <dbReference type="Proteomes" id="UP000287866"/>
    </source>
</evidence>
<organism evidence="2 3">
    <name type="scientific">Phycicoccus flavus</name>
    <dbReference type="NCBI Taxonomy" id="2502783"/>
    <lineage>
        <taxon>Bacteria</taxon>
        <taxon>Bacillati</taxon>
        <taxon>Actinomycetota</taxon>
        <taxon>Actinomycetes</taxon>
        <taxon>Micrococcales</taxon>
        <taxon>Intrasporangiaceae</taxon>
        <taxon>Phycicoccus</taxon>
    </lineage>
</organism>
<reference evidence="2" key="1">
    <citation type="submission" date="2020-03" db="EMBL/GenBank/DDBJ databases">
        <title>Phycicoccus flavus sp. nov., a novel endophytic actinobacterium isolated from branch of Kandelia candel.</title>
        <authorList>
            <person name="Tuo L."/>
        </authorList>
    </citation>
    <scope>NUCLEOTIDE SEQUENCE</scope>
    <source>
        <strain evidence="2">CMS6Z-2</strain>
    </source>
</reference>
<evidence type="ECO:0000259" key="1">
    <source>
        <dbReference type="Pfam" id="PF13683"/>
    </source>
</evidence>
<sequence>TEWAYRHAFTSNTDRATALAPWLQRYNTQRRHTALGGHPPTSQLSPT</sequence>
<dbReference type="EMBL" id="SAYU02000026">
    <property type="protein sequence ID" value="NHA68313.1"/>
    <property type="molecule type" value="Genomic_DNA"/>
</dbReference>
<proteinExistence type="predicted"/>
<feature type="domain" description="Integrase catalytic" evidence="1">
    <location>
        <begin position="1"/>
        <end position="40"/>
    </location>
</feature>
<protein>
    <submittedName>
        <fullName evidence="2">Transposase</fullName>
    </submittedName>
</protein>
<gene>
    <name evidence="2" type="ORF">EPD83_009650</name>
</gene>
<dbReference type="RefSeq" id="WP_165566518.1">
    <property type="nucleotide sequence ID" value="NZ_SAYU02000026.1"/>
</dbReference>
<dbReference type="AlphaFoldDB" id="A0A8T6R3X0"/>
<keyword evidence="3" id="KW-1185">Reference proteome</keyword>
<dbReference type="InterPro" id="IPR001584">
    <property type="entry name" value="Integrase_cat-core"/>
</dbReference>
<evidence type="ECO:0000313" key="2">
    <source>
        <dbReference type="EMBL" id="NHA68313.1"/>
    </source>
</evidence>
<dbReference type="GO" id="GO:0015074">
    <property type="term" value="P:DNA integration"/>
    <property type="evidence" value="ECO:0007669"/>
    <property type="project" value="InterPro"/>
</dbReference>
<dbReference type="Proteomes" id="UP000287866">
    <property type="component" value="Unassembled WGS sequence"/>
</dbReference>
<dbReference type="Pfam" id="PF13683">
    <property type="entry name" value="rve_3"/>
    <property type="match status" value="1"/>
</dbReference>